<reference evidence="3 4" key="1">
    <citation type="submission" date="2021-02" db="EMBL/GenBank/DDBJ databases">
        <title>Porcisia hertigi Genome sequencing and assembly.</title>
        <authorList>
            <person name="Almutairi H."/>
            <person name="Gatherer D."/>
        </authorList>
    </citation>
    <scope>NUCLEOTIDE SEQUENCE [LARGE SCALE GENOMIC DNA]</scope>
    <source>
        <strain evidence="3 4">C119</strain>
    </source>
</reference>
<dbReference type="Pfam" id="PF18281">
    <property type="entry name" value="BILBO1_N"/>
    <property type="match status" value="1"/>
</dbReference>
<feature type="region of interest" description="Disordered" evidence="1">
    <location>
        <begin position="328"/>
        <end position="362"/>
    </location>
</feature>
<comment type="caution">
    <text evidence="3">The sequence shown here is derived from an EMBL/GenBank/DDBJ whole genome shotgun (WGS) entry which is preliminary data.</text>
</comment>
<dbReference type="KEGG" id="phet:94289080"/>
<dbReference type="InterPro" id="IPR040747">
    <property type="entry name" value="BILBO1_N"/>
</dbReference>
<name>A0A836IE40_9TRYP</name>
<gene>
    <name evidence="3" type="ORF">JKF63_02980</name>
</gene>
<evidence type="ECO:0000313" key="4">
    <source>
        <dbReference type="Proteomes" id="UP000674318"/>
    </source>
</evidence>
<dbReference type="OrthoDB" id="240624at2759"/>
<evidence type="ECO:0000259" key="2">
    <source>
        <dbReference type="Pfam" id="PF18281"/>
    </source>
</evidence>
<accession>A0A836IE40</accession>
<sequence>MEFPVFVASDVHGEKVNLALRFNPRTLTLHHFMSAASRLFDALADFLHLGLLQPFSAAYIFSDVHCQWHLLQDRAQFSPCCQVYVFRDQLSEVVSTIPDPLGSSGLLSLRSVAHDRVSSSTCTAPSPELSPLNSPTSMSPPRLVSTRWALPKSSRHLVMLRHRPTASSLPRRDGAPAPCATSVTQRDETLCAHDSAGGDANARVGNEAKPPHPTRSRRFRLPILSPAPETQLHPGDATSGAANVSLHAAVFATSDFHPEYAHLKRHHPSDPHTALSGPPPYTREAAIARSWYDPSRHASASTLTNASASDGFSRKPLSAQGCGGGATMAFSSQSTRSSLPLPTSNYGAEMLPRREPGRGPGRRILRDERVHMASKLQSGVDALRLRLQKEASYLKQIWSVS</sequence>
<keyword evidence="4" id="KW-1185">Reference proteome</keyword>
<dbReference type="EMBL" id="JAFJZO010000030">
    <property type="protein sequence ID" value="KAG5498693.1"/>
    <property type="molecule type" value="Genomic_DNA"/>
</dbReference>
<organism evidence="3 4">
    <name type="scientific">Porcisia hertigi</name>
    <dbReference type="NCBI Taxonomy" id="2761500"/>
    <lineage>
        <taxon>Eukaryota</taxon>
        <taxon>Discoba</taxon>
        <taxon>Euglenozoa</taxon>
        <taxon>Kinetoplastea</taxon>
        <taxon>Metakinetoplastina</taxon>
        <taxon>Trypanosomatida</taxon>
        <taxon>Trypanosomatidae</taxon>
        <taxon>Leishmaniinae</taxon>
        <taxon>Porcisia</taxon>
    </lineage>
</organism>
<feature type="compositionally biased region" description="Polar residues" evidence="1">
    <location>
        <begin position="329"/>
        <end position="346"/>
    </location>
</feature>
<dbReference type="Proteomes" id="UP000674318">
    <property type="component" value="Unassembled WGS sequence"/>
</dbReference>
<feature type="domain" description="BILBO1 N-terminal" evidence="2">
    <location>
        <begin position="14"/>
        <end position="101"/>
    </location>
</feature>
<dbReference type="Gene3D" id="3.10.20.650">
    <property type="match status" value="1"/>
</dbReference>
<feature type="region of interest" description="Disordered" evidence="1">
    <location>
        <begin position="164"/>
        <end position="220"/>
    </location>
</feature>
<dbReference type="AlphaFoldDB" id="A0A836IE40"/>
<proteinExistence type="predicted"/>
<protein>
    <recommendedName>
        <fullName evidence="2">BILBO1 N-terminal domain-containing protein</fullName>
    </recommendedName>
</protein>
<dbReference type="GeneID" id="94289080"/>
<evidence type="ECO:0000256" key="1">
    <source>
        <dbReference type="SAM" id="MobiDB-lite"/>
    </source>
</evidence>
<feature type="region of interest" description="Disordered" evidence="1">
    <location>
        <begin position="119"/>
        <end position="143"/>
    </location>
</feature>
<evidence type="ECO:0000313" key="3">
    <source>
        <dbReference type="EMBL" id="KAG5498693.1"/>
    </source>
</evidence>
<dbReference type="RefSeq" id="XP_067755447.1">
    <property type="nucleotide sequence ID" value="XM_067899003.1"/>
</dbReference>